<feature type="transmembrane region" description="Helical" evidence="4">
    <location>
        <begin position="36"/>
        <end position="57"/>
    </location>
</feature>
<keyword evidence="4" id="KW-1133">Transmembrane helix</keyword>
<evidence type="ECO:0000256" key="4">
    <source>
        <dbReference type="SAM" id="Phobius"/>
    </source>
</evidence>
<feature type="domain" description="Phospholipid/glycerol acyltransferase" evidence="5">
    <location>
        <begin position="101"/>
        <end position="216"/>
    </location>
</feature>
<dbReference type="Proteomes" id="UP000274556">
    <property type="component" value="Unassembled WGS sequence"/>
</dbReference>
<evidence type="ECO:0000256" key="2">
    <source>
        <dbReference type="ARBA" id="ARBA00022679"/>
    </source>
</evidence>
<comment type="caution">
    <text evidence="6">The sequence shown here is derived from an EMBL/GenBank/DDBJ whole genome shotgun (WGS) entry which is preliminary data.</text>
</comment>
<comment type="pathway">
    <text evidence="1">Lipid metabolism.</text>
</comment>
<dbReference type="InterPro" id="IPR002123">
    <property type="entry name" value="Plipid/glycerol_acylTrfase"/>
</dbReference>
<sequence length="270" mass="29454">MPTSRPSPTHFSMDRPTFRERLNAGLMRGVTLTRSLLYQVVLVGSALVYSTLLLLVGPMASDERLDRLAQSWAKLNLVALKWICGLRCRVSGLDRLPVENAIVLSKHQSAWDILALRAVLPIRQSWVLKQELMRIPVFGAGLRRLHCIPIDRAAGRRAIVELVREGLRNLQSGRWVIVFPEGTRTAPGCRRPYAIGGAVLAERSGKPVVPIAHNAGSFWGRQSISKTPGTIDLVIGPTIPTAGRSAAEINAAVEEWIESTVAALPGPDAV</sequence>
<evidence type="ECO:0000313" key="7">
    <source>
        <dbReference type="Proteomes" id="UP000274556"/>
    </source>
</evidence>
<reference evidence="6 7" key="1">
    <citation type="submission" date="2018-10" db="EMBL/GenBank/DDBJ databases">
        <title>Genomic Encyclopedia of Archaeal and Bacterial Type Strains, Phase II (KMG-II): from individual species to whole genera.</title>
        <authorList>
            <person name="Goeker M."/>
        </authorList>
    </citation>
    <scope>NUCLEOTIDE SEQUENCE [LARGE SCALE GENOMIC DNA]</scope>
    <source>
        <strain evidence="6 7">DSM 235</strain>
    </source>
</reference>
<dbReference type="GO" id="GO:0003841">
    <property type="term" value="F:1-acylglycerol-3-phosphate O-acyltransferase activity"/>
    <property type="evidence" value="ECO:0007669"/>
    <property type="project" value="TreeGrafter"/>
</dbReference>
<keyword evidence="3 6" id="KW-0012">Acyltransferase</keyword>
<evidence type="ECO:0000256" key="3">
    <source>
        <dbReference type="ARBA" id="ARBA00023315"/>
    </source>
</evidence>
<dbReference type="CDD" id="cd07989">
    <property type="entry name" value="LPLAT_AGPAT-like"/>
    <property type="match status" value="1"/>
</dbReference>
<proteinExistence type="predicted"/>
<gene>
    <name evidence="6" type="ORF">BDD21_1479</name>
</gene>
<dbReference type="GO" id="GO:0006654">
    <property type="term" value="P:phosphatidic acid biosynthetic process"/>
    <property type="evidence" value="ECO:0007669"/>
    <property type="project" value="TreeGrafter"/>
</dbReference>
<keyword evidence="7" id="KW-1185">Reference proteome</keyword>
<dbReference type="PANTHER" id="PTHR10434:SF40">
    <property type="entry name" value="1-ACYL-SN-GLYCEROL-3-PHOSPHATE ACYLTRANSFERASE"/>
    <property type="match status" value="1"/>
</dbReference>
<organism evidence="6 7">
    <name type="scientific">Thiocapsa rosea</name>
    <dbReference type="NCBI Taxonomy" id="69360"/>
    <lineage>
        <taxon>Bacteria</taxon>
        <taxon>Pseudomonadati</taxon>
        <taxon>Pseudomonadota</taxon>
        <taxon>Gammaproteobacteria</taxon>
        <taxon>Chromatiales</taxon>
        <taxon>Chromatiaceae</taxon>
        <taxon>Thiocapsa</taxon>
    </lineage>
</organism>
<dbReference type="SMART" id="SM00563">
    <property type="entry name" value="PlsC"/>
    <property type="match status" value="1"/>
</dbReference>
<name>A0A495V6X9_9GAMM</name>
<dbReference type="EMBL" id="RBXL01000001">
    <property type="protein sequence ID" value="RKT44107.1"/>
    <property type="molecule type" value="Genomic_DNA"/>
</dbReference>
<evidence type="ECO:0000259" key="5">
    <source>
        <dbReference type="SMART" id="SM00563"/>
    </source>
</evidence>
<keyword evidence="4" id="KW-0812">Transmembrane</keyword>
<dbReference type="SUPFAM" id="SSF69593">
    <property type="entry name" value="Glycerol-3-phosphate (1)-acyltransferase"/>
    <property type="match status" value="1"/>
</dbReference>
<dbReference type="Pfam" id="PF01553">
    <property type="entry name" value="Acyltransferase"/>
    <property type="match status" value="1"/>
</dbReference>
<dbReference type="PANTHER" id="PTHR10434">
    <property type="entry name" value="1-ACYL-SN-GLYCEROL-3-PHOSPHATE ACYLTRANSFERASE"/>
    <property type="match status" value="1"/>
</dbReference>
<protein>
    <submittedName>
        <fullName evidence="6">1-acyl-sn-glycerol-3-phosphate acyltransferase</fullName>
    </submittedName>
</protein>
<keyword evidence="4" id="KW-0472">Membrane</keyword>
<evidence type="ECO:0000313" key="6">
    <source>
        <dbReference type="EMBL" id="RKT44107.1"/>
    </source>
</evidence>
<keyword evidence="2 6" id="KW-0808">Transferase</keyword>
<accession>A0A495V6X9</accession>
<evidence type="ECO:0000256" key="1">
    <source>
        <dbReference type="ARBA" id="ARBA00005189"/>
    </source>
</evidence>
<dbReference type="AlphaFoldDB" id="A0A495V6X9"/>